<dbReference type="Pfam" id="PF01890">
    <property type="entry name" value="CbiG_C"/>
    <property type="match status" value="1"/>
</dbReference>
<dbReference type="Gene3D" id="3.30.420.180">
    <property type="entry name" value="CobE/GbiG C-terminal domain"/>
    <property type="match status" value="1"/>
</dbReference>
<dbReference type="AlphaFoldDB" id="A0A0X8FDA2"/>
<accession>A0A0X8FDA2</accession>
<dbReference type="Pfam" id="PF11760">
    <property type="entry name" value="CbiG_N"/>
    <property type="match status" value="1"/>
</dbReference>
<reference evidence="3 4" key="1">
    <citation type="submission" date="2020-12" db="EMBL/GenBank/DDBJ databases">
        <title>FDA dAtabase for Regulatory Grade micrObial Sequences (FDA-ARGOS): Supporting development and validation of Infectious Disease Dx tests.</title>
        <authorList>
            <person name="Sproer C."/>
            <person name="Gronow S."/>
            <person name="Severitt S."/>
            <person name="Schroder I."/>
            <person name="Tallon L."/>
            <person name="Sadzewicz L."/>
            <person name="Zhao X."/>
            <person name="Boylan J."/>
            <person name="Ott S."/>
            <person name="Bowen H."/>
            <person name="Vavikolanu K."/>
            <person name="Mehta A."/>
            <person name="Aluvathingal J."/>
            <person name="Nadendla S."/>
            <person name="Lowell S."/>
            <person name="Myers T."/>
            <person name="Yan Y."/>
            <person name="Sichtig H."/>
        </authorList>
    </citation>
    <scope>NUCLEOTIDE SEQUENCE [LARGE SCALE GENOMIC DNA]</scope>
    <source>
        <strain evidence="3 4">FDAARGOS_911</strain>
    </source>
</reference>
<dbReference type="Gene3D" id="3.40.50.11220">
    <property type="match status" value="1"/>
</dbReference>
<name>A0A0X8FDA2_9LACT</name>
<protein>
    <submittedName>
        <fullName evidence="3">Cobalamin biosynthesis protein</fullName>
    </submittedName>
</protein>
<evidence type="ECO:0000259" key="1">
    <source>
        <dbReference type="Pfam" id="PF01890"/>
    </source>
</evidence>
<dbReference type="SUPFAM" id="SSF159664">
    <property type="entry name" value="CobE/GbiG C-terminal domain-like"/>
    <property type="match status" value="1"/>
</dbReference>
<dbReference type="SUPFAM" id="SSF159672">
    <property type="entry name" value="CbiG N-terminal domain-like"/>
    <property type="match status" value="1"/>
</dbReference>
<feature type="domain" description="Cobalamin synthesis G N-terminal" evidence="2">
    <location>
        <begin position="84"/>
        <end position="162"/>
    </location>
</feature>
<dbReference type="InterPro" id="IPR036518">
    <property type="entry name" value="CobE/GbiG_C_sf"/>
</dbReference>
<dbReference type="InterPro" id="IPR052553">
    <property type="entry name" value="CbiG_hydrolase"/>
</dbReference>
<proteinExistence type="predicted"/>
<organism evidence="3 4">
    <name type="scientific">Aerococcus urinae</name>
    <dbReference type="NCBI Taxonomy" id="1376"/>
    <lineage>
        <taxon>Bacteria</taxon>
        <taxon>Bacillati</taxon>
        <taxon>Bacillota</taxon>
        <taxon>Bacilli</taxon>
        <taxon>Lactobacillales</taxon>
        <taxon>Aerococcaceae</taxon>
        <taxon>Aerococcus</taxon>
    </lineage>
</organism>
<dbReference type="KEGG" id="aun:AWM73_01315"/>
<dbReference type="GO" id="GO:0009236">
    <property type="term" value="P:cobalamin biosynthetic process"/>
    <property type="evidence" value="ECO:0007669"/>
    <property type="project" value="InterPro"/>
</dbReference>
<evidence type="ECO:0000259" key="2">
    <source>
        <dbReference type="Pfam" id="PF11760"/>
    </source>
</evidence>
<dbReference type="Proteomes" id="UP000594771">
    <property type="component" value="Chromosome"/>
</dbReference>
<dbReference type="EMBL" id="CP065662">
    <property type="protein sequence ID" value="QPS01443.1"/>
    <property type="molecule type" value="Genomic_DNA"/>
</dbReference>
<gene>
    <name evidence="3" type="ORF">I6G68_08740</name>
</gene>
<evidence type="ECO:0000313" key="3">
    <source>
        <dbReference type="EMBL" id="QPS01443.1"/>
    </source>
</evidence>
<dbReference type="PANTHER" id="PTHR37477:SF1">
    <property type="entry name" value="COBALT-PRECORRIN-5A HYDROLASE"/>
    <property type="match status" value="1"/>
</dbReference>
<dbReference type="RefSeq" id="WP_060777727.1">
    <property type="nucleotide sequence ID" value="NZ_CAJHLF010000001.1"/>
</dbReference>
<dbReference type="InterPro" id="IPR021744">
    <property type="entry name" value="CbiG_N"/>
</dbReference>
<sequence length="395" mass="43930">MRILAMALETKIDARFLERMQRGEENKRVAIVTITQKARELGRKIKAECFPQAKLYVRTTDQAPLDSHYDEYSQRQGRAVLSLQGAFQAADLVIAIMATGVVVRALAPVIEDKMTDPAVLVLDEGGQHVISLLAGHFGRANHYARLLAKSLSSQAVITTATDSQGRIGIDDLAFNYGAVYSDFKKQTRRFNLLVAEEAPILYLNETVFNFPSPPGYQTLAKGNCSETAAKTSSLDPTTLAAYQGLVLVTNRQKSSFSLPKDLPVVKMIPRRYILGIGCRKNTPYSLLLEELETFLQGKNLRWESIKTVVSIDLKAEEDAILQLAKDHYFNFKTFSKEDLLAFESYYPGSDFVKKVVGVSSVSQTAAHLESQGHVVSGRYAHKGVTFTLAYYQEEE</sequence>
<evidence type="ECO:0000313" key="4">
    <source>
        <dbReference type="Proteomes" id="UP000594771"/>
    </source>
</evidence>
<dbReference type="InterPro" id="IPR002750">
    <property type="entry name" value="CobE/GbiG_C"/>
</dbReference>
<feature type="domain" description="CobE/GbiG C-terminal" evidence="1">
    <location>
        <begin position="273"/>
        <end position="389"/>
    </location>
</feature>
<dbReference type="InterPro" id="IPR038029">
    <property type="entry name" value="GbiG_N_sf"/>
</dbReference>
<dbReference type="PANTHER" id="PTHR37477">
    <property type="entry name" value="COBALT-PRECORRIN-5A HYDROLASE"/>
    <property type="match status" value="1"/>
</dbReference>